<organism evidence="8 9">
    <name type="scientific">Buchnera aphidicola str. USDA</name>
    <name type="common">Myzus persicae</name>
    <dbReference type="NCBI Taxonomy" id="1009856"/>
    <lineage>
        <taxon>Bacteria</taxon>
        <taxon>Pseudomonadati</taxon>
        <taxon>Pseudomonadota</taxon>
        <taxon>Gammaproteobacteria</taxon>
        <taxon>Enterobacterales</taxon>
        <taxon>Erwiniaceae</taxon>
        <taxon>Buchnera</taxon>
    </lineage>
</organism>
<dbReference type="PROSITE" id="PS01295">
    <property type="entry name" value="ISPD"/>
    <property type="match status" value="1"/>
</dbReference>
<dbReference type="RefSeq" id="WP_025369048.1">
    <property type="nucleotide sequence ID" value="NZ_CP002697.1"/>
</dbReference>
<keyword evidence="5 7" id="KW-0548">Nucleotidyltransferase</keyword>
<comment type="subunit">
    <text evidence="7">Homodimer.</text>
</comment>
<comment type="similarity">
    <text evidence="3 7">Belongs to the IspD/TarI cytidylyltransferase family. IspD subfamily.</text>
</comment>
<dbReference type="NCBIfam" id="TIGR00453">
    <property type="entry name" value="ispD"/>
    <property type="match status" value="1"/>
</dbReference>
<dbReference type="HAMAP" id="MF_00108">
    <property type="entry name" value="IspD"/>
    <property type="match status" value="1"/>
</dbReference>
<feature type="site" description="Transition state stabilizer" evidence="7">
    <location>
        <position position="23"/>
    </location>
</feature>
<accession>W0P3N4</accession>
<comment type="function">
    <text evidence="7">Catalyzes the formation of 4-diphosphocytidyl-2-C-methyl-D-erythritol from CTP and 2-C-methyl-D-erythritol 4-phosphate (MEP).</text>
</comment>
<dbReference type="AlphaFoldDB" id="W0P3N4"/>
<feature type="site" description="Transition state stabilizer" evidence="7">
    <location>
        <position position="30"/>
    </location>
</feature>
<dbReference type="InterPro" id="IPR001228">
    <property type="entry name" value="IspD"/>
</dbReference>
<dbReference type="EMBL" id="CP002697">
    <property type="protein sequence ID" value="AHG59975.1"/>
    <property type="molecule type" value="Genomic_DNA"/>
</dbReference>
<dbReference type="Proteomes" id="UP000019087">
    <property type="component" value="Chromosome"/>
</dbReference>
<dbReference type="HOGENOM" id="CLU_061281_3_1_6"/>
<dbReference type="UniPathway" id="UPA00056">
    <property type="reaction ID" value="UER00093"/>
</dbReference>
<dbReference type="Gene3D" id="3.90.550.10">
    <property type="entry name" value="Spore Coat Polysaccharide Biosynthesis Protein SpsA, Chain A"/>
    <property type="match status" value="1"/>
</dbReference>
<dbReference type="SUPFAM" id="SSF53448">
    <property type="entry name" value="Nucleotide-diphospho-sugar transferases"/>
    <property type="match status" value="1"/>
</dbReference>
<evidence type="ECO:0000313" key="9">
    <source>
        <dbReference type="Proteomes" id="UP000019087"/>
    </source>
</evidence>
<dbReference type="PANTHER" id="PTHR32125">
    <property type="entry name" value="2-C-METHYL-D-ERYTHRITOL 4-PHOSPHATE CYTIDYLYLTRANSFERASE, CHLOROPLASTIC"/>
    <property type="match status" value="1"/>
</dbReference>
<dbReference type="PATRIC" id="fig|1009856.3.peg.410"/>
<evidence type="ECO:0000256" key="4">
    <source>
        <dbReference type="ARBA" id="ARBA00022679"/>
    </source>
</evidence>
<evidence type="ECO:0000313" key="8">
    <source>
        <dbReference type="EMBL" id="AHG59975.1"/>
    </source>
</evidence>
<evidence type="ECO:0000256" key="2">
    <source>
        <dbReference type="ARBA" id="ARBA00004787"/>
    </source>
</evidence>
<dbReference type="CDD" id="cd02516">
    <property type="entry name" value="CDP-ME_synthetase"/>
    <property type="match status" value="1"/>
</dbReference>
<dbReference type="EC" id="2.7.7.60" evidence="7"/>
<dbReference type="InterPro" id="IPR029044">
    <property type="entry name" value="Nucleotide-diphossugar_trans"/>
</dbReference>
<dbReference type="Pfam" id="PF01128">
    <property type="entry name" value="IspD"/>
    <property type="match status" value="1"/>
</dbReference>
<dbReference type="InterPro" id="IPR018294">
    <property type="entry name" value="ISPD_synthase_CS"/>
</dbReference>
<dbReference type="PANTHER" id="PTHR32125:SF4">
    <property type="entry name" value="2-C-METHYL-D-ERYTHRITOL 4-PHOSPHATE CYTIDYLYLTRANSFERASE, CHLOROPLASTIC"/>
    <property type="match status" value="1"/>
</dbReference>
<evidence type="ECO:0000256" key="5">
    <source>
        <dbReference type="ARBA" id="ARBA00022695"/>
    </source>
</evidence>
<evidence type="ECO:0000256" key="3">
    <source>
        <dbReference type="ARBA" id="ARBA00009789"/>
    </source>
</evidence>
<feature type="site" description="Positions MEP for the nucleophilic attack" evidence="7">
    <location>
        <position position="160"/>
    </location>
</feature>
<comment type="catalytic activity">
    <reaction evidence="1 7">
        <text>2-C-methyl-D-erythritol 4-phosphate + CTP + H(+) = 4-CDP-2-C-methyl-D-erythritol + diphosphate</text>
        <dbReference type="Rhea" id="RHEA:13429"/>
        <dbReference type="ChEBI" id="CHEBI:15378"/>
        <dbReference type="ChEBI" id="CHEBI:33019"/>
        <dbReference type="ChEBI" id="CHEBI:37563"/>
        <dbReference type="ChEBI" id="CHEBI:57823"/>
        <dbReference type="ChEBI" id="CHEBI:58262"/>
        <dbReference type="EC" id="2.7.7.60"/>
    </reaction>
</comment>
<keyword evidence="4 7" id="KW-0808">Transferase</keyword>
<dbReference type="FunFam" id="3.90.550.10:FF:000003">
    <property type="entry name" value="2-C-methyl-D-erythritol 4-phosphate cytidylyltransferase"/>
    <property type="match status" value="1"/>
</dbReference>
<feature type="site" description="Positions MEP for the nucleophilic attack" evidence="7">
    <location>
        <position position="216"/>
    </location>
</feature>
<dbReference type="KEGG" id="bapu:BUMPUSDA_CDS00179"/>
<dbReference type="InterPro" id="IPR034683">
    <property type="entry name" value="IspD/TarI"/>
</dbReference>
<dbReference type="GO" id="GO:0050518">
    <property type="term" value="F:2-C-methyl-D-erythritol 4-phosphate cytidylyltransferase activity"/>
    <property type="evidence" value="ECO:0007669"/>
    <property type="project" value="UniProtKB-UniRule"/>
</dbReference>
<keyword evidence="6 7" id="KW-0414">Isoprene biosynthesis</keyword>
<protein>
    <recommendedName>
        <fullName evidence="7">2-C-methyl-D-erythritol 4-phosphate cytidylyltransferase</fullName>
        <ecNumber evidence="7">2.7.7.60</ecNumber>
    </recommendedName>
    <alternativeName>
        <fullName evidence="7">4-diphosphocytidyl-2C-methyl-D-erythritol synthase</fullName>
    </alternativeName>
    <alternativeName>
        <fullName evidence="7">MEP cytidylyltransferase</fullName>
        <shortName evidence="7">MCT</shortName>
    </alternativeName>
</protein>
<dbReference type="InterPro" id="IPR050088">
    <property type="entry name" value="IspD/TarI_cytidylyltransf_bact"/>
</dbReference>
<evidence type="ECO:0000256" key="7">
    <source>
        <dbReference type="HAMAP-Rule" id="MF_00108"/>
    </source>
</evidence>
<evidence type="ECO:0000256" key="6">
    <source>
        <dbReference type="ARBA" id="ARBA00023229"/>
    </source>
</evidence>
<dbReference type="GO" id="GO:0019288">
    <property type="term" value="P:isopentenyl diphosphate biosynthetic process, methylerythritol 4-phosphate pathway"/>
    <property type="evidence" value="ECO:0007669"/>
    <property type="project" value="UniProtKB-UniRule"/>
</dbReference>
<name>W0P3N4_BUCMP</name>
<reference evidence="8 9" key="1">
    <citation type="journal article" date="2013" name="BMC Genomics">
        <title>Comparative analysis of genome sequences from four strains of the Buchnera aphidicola Mp endosymbion of the green peach aphid, Myzus persicae.</title>
        <authorList>
            <person name="Jiang Z."/>
            <person name="Jones D.H."/>
            <person name="Khuri S."/>
            <person name="Tsinoremas N.F."/>
            <person name="Wyss T."/>
            <person name="Jander G."/>
            <person name="Wilson A.C."/>
        </authorList>
    </citation>
    <scope>NUCLEOTIDE SEQUENCE [LARGE SCALE GENOMIC DNA]</scope>
    <source>
        <strain evidence="9">str. USDA (Myzus persicae)</strain>
    </source>
</reference>
<evidence type="ECO:0000256" key="1">
    <source>
        <dbReference type="ARBA" id="ARBA00001282"/>
    </source>
</evidence>
<comment type="pathway">
    <text evidence="2 7">Isoprenoid biosynthesis; isopentenyl diphosphate biosynthesis via DXP pathway; isopentenyl diphosphate from 1-deoxy-D-xylulose 5-phosphate: step 2/6.</text>
</comment>
<sequence length="238" mass="27325">MILFSLFKPKIVAIVPAAGTGSRMISSLPKQYMKIQDRTILEHTLTKLLLHPYISQIIVSLHPKDNYFHKLSISSHLRIFSVVGGKKRINSVFSGLKIVKNIDWVIVHDAVRPCLSYKDLDALISMIKKNPVGAVLARPVCDTIKYSNIKKEKILYTIYRKNLWHALTPQLFRFKILKNCLKEIIKNRISITDEASALEYCGYHPLLVLGSSKNIKITWPEDLILAEFYLKNMYNVNE</sequence>
<proteinExistence type="inferred from homology"/>
<gene>
    <name evidence="8" type="primary">ispd</name>
    <name evidence="7" type="synonym">ispD</name>
    <name evidence="8" type="ORF">BUMPUSDA_CDS00179</name>
</gene>